<dbReference type="Pfam" id="PF00534">
    <property type="entry name" value="Glycos_transf_1"/>
    <property type="match status" value="1"/>
</dbReference>
<dbReference type="PANTHER" id="PTHR12526">
    <property type="entry name" value="GLYCOSYLTRANSFERASE"/>
    <property type="match status" value="1"/>
</dbReference>
<evidence type="ECO:0000313" key="2">
    <source>
        <dbReference type="EMBL" id="NMM48043.1"/>
    </source>
</evidence>
<dbReference type="AlphaFoldDB" id="A0A848IU70"/>
<dbReference type="GO" id="GO:0016757">
    <property type="term" value="F:glycosyltransferase activity"/>
    <property type="evidence" value="ECO:0007669"/>
    <property type="project" value="InterPro"/>
</dbReference>
<evidence type="ECO:0000313" key="3">
    <source>
        <dbReference type="Proteomes" id="UP000559010"/>
    </source>
</evidence>
<comment type="caution">
    <text evidence="2">The sequence shown here is derived from an EMBL/GenBank/DDBJ whole genome shotgun (WGS) entry which is preliminary data.</text>
</comment>
<dbReference type="RefSeq" id="WP_169679204.1">
    <property type="nucleotide sequence ID" value="NZ_JABBNU010000003.1"/>
</dbReference>
<accession>A0A848IU70</accession>
<proteinExistence type="predicted"/>
<feature type="domain" description="Glycosyl transferase family 1" evidence="1">
    <location>
        <begin position="201"/>
        <end position="360"/>
    </location>
</feature>
<keyword evidence="3" id="KW-1185">Reference proteome</keyword>
<sequence>MDTSNLQNDKMKVLFIQDSLGTGGAERSNANFWYYLREKGVEPSIIVLKSRNEGIQKEILNAGFNVTFLKSKSRASRIREVISIVDEFKPDIVYTFLFEASLIARGVKFFRKFILIENLVNETYSKLRLKDPNVNIWKLETYRLIDFITQLFTVDHYQANGLSVSEHYKKKLLVNSRRISIINRGRSTNRYVGDEALRTFYRNDLNVDNKLVFINVARHEFQKGQDTLLDSLNELPKTYLSQIKVLLVGRDGELSKTIAHKILSYGLEDVVTLLGHRDDVVKLLVASDVFVFPSRFEGLPGSLIEAEAAGLPIICSDINNNMEVVRINENALVFNVNDHVDLAAKIKLIIENPEIRKSFGLRSLEIFNEKFEISNIHNQMFRLLQEKIN</sequence>
<gene>
    <name evidence="2" type="ORF">HH304_06505</name>
</gene>
<dbReference type="InterPro" id="IPR001296">
    <property type="entry name" value="Glyco_trans_1"/>
</dbReference>
<dbReference type="CDD" id="cd03801">
    <property type="entry name" value="GT4_PimA-like"/>
    <property type="match status" value="1"/>
</dbReference>
<dbReference type="EMBL" id="JABBNU010000003">
    <property type="protein sequence ID" value="NMM48043.1"/>
    <property type="molecule type" value="Genomic_DNA"/>
</dbReference>
<dbReference type="PANTHER" id="PTHR12526:SF630">
    <property type="entry name" value="GLYCOSYLTRANSFERASE"/>
    <property type="match status" value="1"/>
</dbReference>
<protein>
    <submittedName>
        <fullName evidence="2">Glycosyltransferase family 4 protein</fullName>
    </submittedName>
</protein>
<name>A0A848IU70_9BACT</name>
<organism evidence="2 3">
    <name type="scientific">Marinigracilibium pacificum</name>
    <dbReference type="NCBI Taxonomy" id="2729599"/>
    <lineage>
        <taxon>Bacteria</taxon>
        <taxon>Pseudomonadati</taxon>
        <taxon>Bacteroidota</taxon>
        <taxon>Cytophagia</taxon>
        <taxon>Cytophagales</taxon>
        <taxon>Flammeovirgaceae</taxon>
        <taxon>Marinigracilibium</taxon>
    </lineage>
</organism>
<dbReference type="Gene3D" id="3.40.50.2000">
    <property type="entry name" value="Glycogen Phosphorylase B"/>
    <property type="match status" value="2"/>
</dbReference>
<dbReference type="Proteomes" id="UP000559010">
    <property type="component" value="Unassembled WGS sequence"/>
</dbReference>
<evidence type="ECO:0000259" key="1">
    <source>
        <dbReference type="Pfam" id="PF00534"/>
    </source>
</evidence>
<keyword evidence="2" id="KW-0808">Transferase</keyword>
<dbReference type="SUPFAM" id="SSF53756">
    <property type="entry name" value="UDP-Glycosyltransferase/glycogen phosphorylase"/>
    <property type="match status" value="1"/>
</dbReference>
<reference evidence="2 3" key="1">
    <citation type="submission" date="2020-04" db="EMBL/GenBank/DDBJ databases">
        <title>Flammeovirgaceae bacterium KN852 isolated from deep sea.</title>
        <authorList>
            <person name="Zhang D.-C."/>
        </authorList>
    </citation>
    <scope>NUCLEOTIDE SEQUENCE [LARGE SCALE GENOMIC DNA]</scope>
    <source>
        <strain evidence="2 3">KN852</strain>
    </source>
</reference>